<gene>
    <name evidence="1" type="ORF">B296_00023404</name>
</gene>
<reference evidence="1 2" key="1">
    <citation type="journal article" date="2014" name="Agronomy (Basel)">
        <title>A Draft Genome Sequence for Ensete ventricosum, the Drought-Tolerant Tree Against Hunger.</title>
        <authorList>
            <person name="Harrison J."/>
            <person name="Moore K.A."/>
            <person name="Paszkiewicz K."/>
            <person name="Jones T."/>
            <person name="Grant M."/>
            <person name="Ambacheew D."/>
            <person name="Muzemil S."/>
            <person name="Studholme D.J."/>
        </authorList>
    </citation>
    <scope>NUCLEOTIDE SEQUENCE [LARGE SCALE GENOMIC DNA]</scope>
</reference>
<evidence type="ECO:0000313" key="1">
    <source>
        <dbReference type="EMBL" id="RRT69781.1"/>
    </source>
</evidence>
<name>A0A427A0T0_ENSVE</name>
<comment type="caution">
    <text evidence="1">The sequence shown here is derived from an EMBL/GenBank/DDBJ whole genome shotgun (WGS) entry which is preliminary data.</text>
</comment>
<accession>A0A427A0T0</accession>
<dbReference type="AlphaFoldDB" id="A0A427A0T0"/>
<proteinExistence type="predicted"/>
<dbReference type="Proteomes" id="UP000287651">
    <property type="component" value="Unassembled WGS sequence"/>
</dbReference>
<protein>
    <submittedName>
        <fullName evidence="1">Uncharacterized protein</fullName>
    </submittedName>
</protein>
<organism evidence="1 2">
    <name type="scientific">Ensete ventricosum</name>
    <name type="common">Abyssinian banana</name>
    <name type="synonym">Musa ensete</name>
    <dbReference type="NCBI Taxonomy" id="4639"/>
    <lineage>
        <taxon>Eukaryota</taxon>
        <taxon>Viridiplantae</taxon>
        <taxon>Streptophyta</taxon>
        <taxon>Embryophyta</taxon>
        <taxon>Tracheophyta</taxon>
        <taxon>Spermatophyta</taxon>
        <taxon>Magnoliopsida</taxon>
        <taxon>Liliopsida</taxon>
        <taxon>Zingiberales</taxon>
        <taxon>Musaceae</taxon>
        <taxon>Ensete</taxon>
    </lineage>
</organism>
<sequence>MLVTKESLLLRHQPGQKLRETPRMALAPNFDLLGTNLTLTPTSLEHPLAAEYLHVAVPQLEGLVDPGGGAAGDIGAEDAAVGDEVELGFL</sequence>
<dbReference type="EMBL" id="AMZH03004232">
    <property type="protein sequence ID" value="RRT69781.1"/>
    <property type="molecule type" value="Genomic_DNA"/>
</dbReference>
<evidence type="ECO:0000313" key="2">
    <source>
        <dbReference type="Proteomes" id="UP000287651"/>
    </source>
</evidence>